<comment type="similarity">
    <text evidence="4">Belongs to the eIF-3 subunit E family.</text>
</comment>
<name>A0A8H5C538_9AGAR</name>
<evidence type="ECO:0000313" key="7">
    <source>
        <dbReference type="Proteomes" id="UP000541558"/>
    </source>
</evidence>
<accession>A0A8H5C538</accession>
<dbReference type="GO" id="GO:0016282">
    <property type="term" value="C:eukaryotic 43S preinitiation complex"/>
    <property type="evidence" value="ECO:0007669"/>
    <property type="project" value="UniProtKB-UniRule"/>
</dbReference>
<gene>
    <name evidence="4" type="primary">INT6</name>
    <name evidence="6" type="ORF">D9611_011709</name>
</gene>
<dbReference type="GO" id="GO:0001732">
    <property type="term" value="P:formation of cytoplasmic translation initiation complex"/>
    <property type="evidence" value="ECO:0007669"/>
    <property type="project" value="UniProtKB-UniRule"/>
</dbReference>
<comment type="subunit">
    <text evidence="4">Component of the eukaryotic translation initiation factor 3 (eIF-3) complex.</text>
</comment>
<comment type="subcellular location">
    <subcellularLocation>
        <location evidence="4">Cytoplasm</location>
    </subcellularLocation>
</comment>
<protein>
    <recommendedName>
        <fullName evidence="4">Eukaryotic translation initiation factor 3 subunit E</fullName>
        <shortName evidence="4">eIF3e</shortName>
    </recommendedName>
</protein>
<dbReference type="InterPro" id="IPR016650">
    <property type="entry name" value="eIF3e"/>
</dbReference>
<keyword evidence="1 4" id="KW-0963">Cytoplasm</keyword>
<dbReference type="GO" id="GO:0033290">
    <property type="term" value="C:eukaryotic 48S preinitiation complex"/>
    <property type="evidence" value="ECO:0007669"/>
    <property type="project" value="UniProtKB-UniRule"/>
</dbReference>
<comment type="function">
    <text evidence="4">Component of the eukaryotic translation initiation factor 3 (eIF-3) complex, which is involved in protein synthesis of a specialized repertoire of mRNAs and, together with other initiation factors, stimulates binding of mRNA and methionyl-tRNAi to the 40S ribosome. The eIF-3 complex specifically targets and initiates translation of a subset of mRNAs involved in cell proliferation.</text>
</comment>
<organism evidence="6 7">
    <name type="scientific">Ephemerocybe angulata</name>
    <dbReference type="NCBI Taxonomy" id="980116"/>
    <lineage>
        <taxon>Eukaryota</taxon>
        <taxon>Fungi</taxon>
        <taxon>Dikarya</taxon>
        <taxon>Basidiomycota</taxon>
        <taxon>Agaricomycotina</taxon>
        <taxon>Agaricomycetes</taxon>
        <taxon>Agaricomycetidae</taxon>
        <taxon>Agaricales</taxon>
        <taxon>Agaricineae</taxon>
        <taxon>Psathyrellaceae</taxon>
        <taxon>Ephemerocybe</taxon>
    </lineage>
</organism>
<dbReference type="PROSITE" id="PS50250">
    <property type="entry name" value="PCI"/>
    <property type="match status" value="1"/>
</dbReference>
<feature type="domain" description="PCI" evidence="5">
    <location>
        <begin position="449"/>
        <end position="637"/>
    </location>
</feature>
<evidence type="ECO:0000256" key="2">
    <source>
        <dbReference type="ARBA" id="ARBA00022540"/>
    </source>
</evidence>
<dbReference type="InterPro" id="IPR019010">
    <property type="entry name" value="eIF3e_N"/>
</dbReference>
<keyword evidence="2 4" id="KW-0396">Initiation factor</keyword>
<evidence type="ECO:0000256" key="1">
    <source>
        <dbReference type="ARBA" id="ARBA00022490"/>
    </source>
</evidence>
<dbReference type="InterPro" id="IPR000717">
    <property type="entry name" value="PCI_dom"/>
</dbReference>
<dbReference type="PANTHER" id="PTHR10317">
    <property type="entry name" value="EUKARYOTIC TRANSLATION INITIATION FACTOR 3 SUBUNIT E"/>
    <property type="match status" value="1"/>
</dbReference>
<dbReference type="CDD" id="cd21378">
    <property type="entry name" value="eIF3E"/>
    <property type="match status" value="1"/>
</dbReference>
<dbReference type="Pfam" id="PF09440">
    <property type="entry name" value="eIF3_N"/>
    <property type="match status" value="2"/>
</dbReference>
<dbReference type="GO" id="GO:0003743">
    <property type="term" value="F:translation initiation factor activity"/>
    <property type="evidence" value="ECO:0007669"/>
    <property type="project" value="UniProtKB-UniRule"/>
</dbReference>
<evidence type="ECO:0000259" key="5">
    <source>
        <dbReference type="PROSITE" id="PS50250"/>
    </source>
</evidence>
<keyword evidence="7" id="KW-1185">Reference proteome</keyword>
<dbReference type="OrthoDB" id="417252at2759"/>
<dbReference type="Proteomes" id="UP000541558">
    <property type="component" value="Unassembled WGS sequence"/>
</dbReference>
<dbReference type="HAMAP" id="MF_03004">
    <property type="entry name" value="eIF3e"/>
    <property type="match status" value="1"/>
</dbReference>
<evidence type="ECO:0000256" key="3">
    <source>
        <dbReference type="ARBA" id="ARBA00022917"/>
    </source>
</evidence>
<evidence type="ECO:0000256" key="4">
    <source>
        <dbReference type="HAMAP-Rule" id="MF_03004"/>
    </source>
</evidence>
<dbReference type="Pfam" id="PF01399">
    <property type="entry name" value="PCI"/>
    <property type="match status" value="1"/>
</dbReference>
<dbReference type="AlphaFoldDB" id="A0A8H5C538"/>
<dbReference type="EMBL" id="JAACJK010000063">
    <property type="protein sequence ID" value="KAF5335387.1"/>
    <property type="molecule type" value="Genomic_DNA"/>
</dbReference>
<comment type="caution">
    <text evidence="6">The sequence shown here is derived from an EMBL/GenBank/DDBJ whole genome shotgun (WGS) entry which is preliminary data.</text>
</comment>
<dbReference type="SMART" id="SM01186">
    <property type="entry name" value="eIF3_N"/>
    <property type="match status" value="1"/>
</dbReference>
<sequence length="701" mass="78152">MAMRWLCGGSSASPILVAASKPKQPKADNPRSKLGQSPWLCTKILIVIANGADGDDDDDDVDNGPPIDDDKMAEHDLSKTIIPYLDRHLAFPLLAHLSELSIFPDEDVQIAQYELAKGTNMFDYAAQLFETIYPDQEVPKGFLLLWGSGWLRGAGSAMEGLRQAWVGRTLVSTKENHISVTLGGVRCALRPIVLQILAHYPSEPGSQCGVTNLRRDRAVKCGRGLVLQRFIFLPGNGSAMEGSGQGWKEGSPHIGHSQWCQMCPPYFRSWPITPPQPQFDEKRQNAVSTNERLQQEAQAVLDVIENPDVAQALRQDKNQNLQYLKDNYGLTLQQITALYNFGKFQYSYGSYGGAADYLYHFRVLSTDNELNTSAHWGKLASDILTGRWDVALEELNTLRDTIDSRTSASLLAAAAAANAAAGPSASTAADPALVQLHSRTWLVHWSLFVYFNHPEGRTLLLETFLSPTYLNTIQTASPWILRYLAAAAILSRKAAAAGSAANPISSRVRHAIREVVKVIQMEEYQYSKDPVTRFLKELYVEFDFEAAQRELKNAEEVVANDFFLNEFREEFLDNARYLISEAYCRIHQKIDIADLSERLNLSKEDGEKWIVNLIRETRMGSDAKIDLEKVQRHPNQPPPQPVYQTIIEKTRGLSLRTQALGSALGRSAHATQQAQAAYRQQLQQQKADQQQKAEAPAVAVM</sequence>
<keyword evidence="3 4" id="KW-0648">Protein biosynthesis</keyword>
<reference evidence="6 7" key="1">
    <citation type="journal article" date="2020" name="ISME J.">
        <title>Uncovering the hidden diversity of litter-decomposition mechanisms in mushroom-forming fungi.</title>
        <authorList>
            <person name="Floudas D."/>
            <person name="Bentzer J."/>
            <person name="Ahren D."/>
            <person name="Johansson T."/>
            <person name="Persson P."/>
            <person name="Tunlid A."/>
        </authorList>
    </citation>
    <scope>NUCLEOTIDE SEQUENCE [LARGE SCALE GENOMIC DNA]</scope>
    <source>
        <strain evidence="6 7">CBS 175.51</strain>
    </source>
</reference>
<dbReference type="InterPro" id="IPR036390">
    <property type="entry name" value="WH_DNA-bd_sf"/>
</dbReference>
<proteinExistence type="inferred from homology"/>
<evidence type="ECO:0000313" key="6">
    <source>
        <dbReference type="EMBL" id="KAF5335387.1"/>
    </source>
</evidence>
<dbReference type="Pfam" id="PF21357">
    <property type="entry name" value="EIF3E_C"/>
    <property type="match status" value="1"/>
</dbReference>
<dbReference type="SUPFAM" id="SSF46785">
    <property type="entry name" value="Winged helix' DNA-binding domain"/>
    <property type="match status" value="1"/>
</dbReference>
<dbReference type="GO" id="GO:0071540">
    <property type="term" value="C:eukaryotic translation initiation factor 3 complex, eIF3e"/>
    <property type="evidence" value="ECO:0007669"/>
    <property type="project" value="UniProtKB-UniRule"/>
</dbReference>